<dbReference type="PANTHER" id="PTHR22925">
    <property type="entry name" value="GLYCOSYL HYDROLASE 43 FAMILY MEMBER"/>
    <property type="match status" value="1"/>
</dbReference>
<dbReference type="InterPro" id="IPR013320">
    <property type="entry name" value="ConA-like_dom_sf"/>
</dbReference>
<evidence type="ECO:0000313" key="5">
    <source>
        <dbReference type="EMBL" id="OPX43780.1"/>
    </source>
</evidence>
<evidence type="ECO:0000256" key="3">
    <source>
        <dbReference type="ARBA" id="ARBA00023295"/>
    </source>
</evidence>
<protein>
    <submittedName>
        <fullName evidence="5">Glycosyl hydrolases family 43</fullName>
    </submittedName>
</protein>
<dbReference type="Gene3D" id="2.115.10.20">
    <property type="entry name" value="Glycosyl hydrolase domain, family 43"/>
    <property type="match status" value="1"/>
</dbReference>
<gene>
    <name evidence="5" type="ORF">CLHUN_22600</name>
</gene>
<dbReference type="SUPFAM" id="SSF49899">
    <property type="entry name" value="Concanavalin A-like lectins/glucanases"/>
    <property type="match status" value="1"/>
</dbReference>
<dbReference type="Pfam" id="PF04616">
    <property type="entry name" value="Glyco_hydro_43"/>
    <property type="match status" value="1"/>
</dbReference>
<dbReference type="AlphaFoldDB" id="A0A1V4SIT8"/>
<dbReference type="GO" id="GO:0005975">
    <property type="term" value="P:carbohydrate metabolic process"/>
    <property type="evidence" value="ECO:0007669"/>
    <property type="project" value="InterPro"/>
</dbReference>
<dbReference type="InterPro" id="IPR023296">
    <property type="entry name" value="Glyco_hydro_beta-prop_sf"/>
</dbReference>
<accession>A0A1V4SIT8</accession>
<dbReference type="STRING" id="48256.CLHUN_22600"/>
<comment type="caution">
    <text evidence="5">The sequence shown here is derived from an EMBL/GenBank/DDBJ whole genome shotgun (WGS) entry which is preliminary data.</text>
</comment>
<comment type="similarity">
    <text evidence="1 4">Belongs to the glycosyl hydrolase 43 family.</text>
</comment>
<dbReference type="GO" id="GO:0004553">
    <property type="term" value="F:hydrolase activity, hydrolyzing O-glycosyl compounds"/>
    <property type="evidence" value="ECO:0007669"/>
    <property type="project" value="InterPro"/>
</dbReference>
<dbReference type="EMBL" id="MZGX01000014">
    <property type="protein sequence ID" value="OPX43780.1"/>
    <property type="molecule type" value="Genomic_DNA"/>
</dbReference>
<dbReference type="PANTHER" id="PTHR22925:SF3">
    <property type="entry name" value="GLYCOSYL HYDROLASE FAMILY PROTEIN 43"/>
    <property type="match status" value="1"/>
</dbReference>
<keyword evidence="2 4" id="KW-0378">Hydrolase</keyword>
<keyword evidence="6" id="KW-1185">Reference proteome</keyword>
<evidence type="ECO:0000256" key="2">
    <source>
        <dbReference type="ARBA" id="ARBA00022801"/>
    </source>
</evidence>
<organism evidence="5 6">
    <name type="scientific">Ruminiclostridium hungatei</name>
    <name type="common">Clostridium hungatei</name>
    <dbReference type="NCBI Taxonomy" id="48256"/>
    <lineage>
        <taxon>Bacteria</taxon>
        <taxon>Bacillati</taxon>
        <taxon>Bacillota</taxon>
        <taxon>Clostridia</taxon>
        <taxon>Eubacteriales</taxon>
        <taxon>Oscillospiraceae</taxon>
        <taxon>Ruminiclostridium</taxon>
    </lineage>
</organism>
<evidence type="ECO:0000313" key="6">
    <source>
        <dbReference type="Proteomes" id="UP000191554"/>
    </source>
</evidence>
<keyword evidence="3 4" id="KW-0326">Glycosidase</keyword>
<dbReference type="CDD" id="cd18822">
    <property type="entry name" value="GH43_CtGH43-like"/>
    <property type="match status" value="1"/>
</dbReference>
<evidence type="ECO:0000256" key="4">
    <source>
        <dbReference type="RuleBase" id="RU361187"/>
    </source>
</evidence>
<sequence length="501" mass="54712">MLKRSVAFFLIVFVIFAATPAVTFAAIGIINNGTSFGGVQAHGGSIIKVGDTYYWYGENRDASNLFVSVKVYSSTDLVNWTDRGAALSKSSAAELNSCNIERPKVMYNASTNQYVMWMHYENGRDYSLARAAVAYSSSPTGPFTYTGSFRPNNNMSRDCTTFVDSDGTGYFISAANENADLIVYRLSSDYKSIASQVVTLWPGQKREAPCMFKKEDTYYLITSGCTGWSPNQQKYATSKAISSGWTGLTNLGDATCYDSQGACVFPVGSGFVFLADRWAGAWGGKVSDSSYLMLPLIINGSSVTMNYTDTVKAAAEFGAIANDYHTYTFGGILTNADPYQWTVSQPEATNIQVLSIDGDKALQLSDTTTSNYCYAVKDFPAKSGSVTFDISFKYENPGRWDRIRLYSGNSIGIDIINFEQGLGWLTGTSTRNIIQTVSGNTWYQLRIVADTATQKFDAYIDGVKIKAGCSFTGTVTQFDRIAFDSGKGFANTAAYDDISIR</sequence>
<name>A0A1V4SIT8_RUMHU</name>
<reference evidence="5 6" key="1">
    <citation type="submission" date="2017-03" db="EMBL/GenBank/DDBJ databases">
        <title>Genome sequence of Clostridium hungatei DSM 14427.</title>
        <authorList>
            <person name="Poehlein A."/>
            <person name="Daniel R."/>
        </authorList>
    </citation>
    <scope>NUCLEOTIDE SEQUENCE [LARGE SCALE GENOMIC DNA]</scope>
    <source>
        <strain evidence="5 6">DSM 14427</strain>
    </source>
</reference>
<evidence type="ECO:0000256" key="1">
    <source>
        <dbReference type="ARBA" id="ARBA00009865"/>
    </source>
</evidence>
<dbReference type="Proteomes" id="UP000191554">
    <property type="component" value="Unassembled WGS sequence"/>
</dbReference>
<dbReference type="SUPFAM" id="SSF75005">
    <property type="entry name" value="Arabinanase/levansucrase/invertase"/>
    <property type="match status" value="1"/>
</dbReference>
<proteinExistence type="inferred from homology"/>
<dbReference type="OrthoDB" id="273314at2"/>
<dbReference type="InterPro" id="IPR006710">
    <property type="entry name" value="Glyco_hydro_43"/>
</dbReference>
<dbReference type="RefSeq" id="WP_080064698.1">
    <property type="nucleotide sequence ID" value="NZ_MZGX01000014.1"/>
</dbReference>